<dbReference type="InterPro" id="IPR036259">
    <property type="entry name" value="MFS_trans_sf"/>
</dbReference>
<organism evidence="7 8">
    <name type="scientific">Sphingomonas melonis</name>
    <dbReference type="NCBI Taxonomy" id="152682"/>
    <lineage>
        <taxon>Bacteria</taxon>
        <taxon>Pseudomonadati</taxon>
        <taxon>Pseudomonadota</taxon>
        <taxon>Alphaproteobacteria</taxon>
        <taxon>Sphingomonadales</taxon>
        <taxon>Sphingomonadaceae</taxon>
        <taxon>Sphingomonas</taxon>
    </lineage>
</organism>
<dbReference type="InterPro" id="IPR011701">
    <property type="entry name" value="MFS"/>
</dbReference>
<dbReference type="AlphaFoldDB" id="A0A7Y9K3K6"/>
<dbReference type="GO" id="GO:0016020">
    <property type="term" value="C:membrane"/>
    <property type="evidence" value="ECO:0007669"/>
    <property type="project" value="UniProtKB-SubCell"/>
</dbReference>
<reference evidence="7 8" key="1">
    <citation type="submission" date="2020-08" db="EMBL/GenBank/DDBJ databases">
        <title>The Agave Microbiome: Exploring the role of microbial communities in plant adaptations to desert environments.</title>
        <authorList>
            <person name="Partida-Martinez L.P."/>
        </authorList>
    </citation>
    <scope>NUCLEOTIDE SEQUENCE [LARGE SCALE GENOMIC DNA]</scope>
    <source>
        <strain evidence="7 8">AS2.3</strain>
    </source>
</reference>
<evidence type="ECO:0000313" key="7">
    <source>
        <dbReference type="EMBL" id="NYD91129.1"/>
    </source>
</evidence>
<proteinExistence type="predicted"/>
<dbReference type="InterPro" id="IPR050382">
    <property type="entry name" value="MFS_Na/Anion_cotransporter"/>
</dbReference>
<dbReference type="InterPro" id="IPR020846">
    <property type="entry name" value="MFS_dom"/>
</dbReference>
<feature type="transmembrane region" description="Helical" evidence="5">
    <location>
        <begin position="336"/>
        <end position="355"/>
    </location>
</feature>
<feature type="transmembrane region" description="Helical" evidence="5">
    <location>
        <begin position="175"/>
        <end position="198"/>
    </location>
</feature>
<name>A0A7Y9K3K6_9SPHN</name>
<comment type="subcellular location">
    <subcellularLocation>
        <location evidence="1">Membrane</location>
        <topology evidence="1">Multi-pass membrane protein</topology>
    </subcellularLocation>
</comment>
<evidence type="ECO:0000259" key="6">
    <source>
        <dbReference type="PROSITE" id="PS50850"/>
    </source>
</evidence>
<feature type="transmembrane region" description="Helical" evidence="5">
    <location>
        <begin position="239"/>
        <end position="259"/>
    </location>
</feature>
<evidence type="ECO:0000256" key="5">
    <source>
        <dbReference type="SAM" id="Phobius"/>
    </source>
</evidence>
<dbReference type="Proteomes" id="UP000517753">
    <property type="component" value="Unassembled WGS sequence"/>
</dbReference>
<keyword evidence="4 5" id="KW-0472">Membrane</keyword>
<evidence type="ECO:0000313" key="8">
    <source>
        <dbReference type="Proteomes" id="UP000517753"/>
    </source>
</evidence>
<keyword evidence="8" id="KW-1185">Reference proteome</keyword>
<evidence type="ECO:0000256" key="2">
    <source>
        <dbReference type="ARBA" id="ARBA00022692"/>
    </source>
</evidence>
<sequence length="436" mass="47085">MTMTSTPEIGTAARAGVSGRYRWTICALLFAATAINYVDRQMIGVLKPVLQVDLGWSEAQYADIVFWFQAAYALGFLIMGRFVDAVGARIGYAVAFSFWTLAHVAHGLVGSVVQFTVARFALGLGEAGNFPSGLKAVADWFPQRERAMAVGLFNAGANVGAIATPLIVPAITIAYGWRMAFVATGALSVIWLIAWIALYRRPEEHRRLGAEELAWIRSDPVQPAARVSWLRLFTVRETWAYAIPKFLTDPIWWMLLFWLPDFLAKRYGLDLKGFGVPLVVIYLLSDGGSVIGGWASSRLIRRGWSANAARKATMFGCAMVVLPIVIVQYVDQLWLAVLLIGLAAAGHQAFSANLLTLPSDLFPRQAVASVVGIGGTAGAIGGMLIAKFVGYVLGLSGSYAPVFAVAGCAYMLALVALHIVSPRLAPARFLPLENDA</sequence>
<dbReference type="CDD" id="cd17319">
    <property type="entry name" value="MFS_ExuT_GudP_like"/>
    <property type="match status" value="1"/>
</dbReference>
<feature type="transmembrane region" description="Helical" evidence="5">
    <location>
        <begin position="279"/>
        <end position="300"/>
    </location>
</feature>
<evidence type="ECO:0000256" key="1">
    <source>
        <dbReference type="ARBA" id="ARBA00004141"/>
    </source>
</evidence>
<evidence type="ECO:0000256" key="4">
    <source>
        <dbReference type="ARBA" id="ARBA00023136"/>
    </source>
</evidence>
<dbReference type="RefSeq" id="WP_179509564.1">
    <property type="nucleotide sequence ID" value="NZ_JACCBY010000004.1"/>
</dbReference>
<dbReference type="EMBL" id="JACCBY010000004">
    <property type="protein sequence ID" value="NYD91129.1"/>
    <property type="molecule type" value="Genomic_DNA"/>
</dbReference>
<evidence type="ECO:0000256" key="3">
    <source>
        <dbReference type="ARBA" id="ARBA00022989"/>
    </source>
</evidence>
<dbReference type="Gene3D" id="1.20.1250.20">
    <property type="entry name" value="MFS general substrate transporter like domains"/>
    <property type="match status" value="2"/>
</dbReference>
<keyword evidence="3 5" id="KW-1133">Transmembrane helix</keyword>
<accession>A0A7Y9K3K6</accession>
<feature type="transmembrane region" description="Helical" evidence="5">
    <location>
        <begin position="399"/>
        <end position="420"/>
    </location>
</feature>
<dbReference type="Pfam" id="PF07690">
    <property type="entry name" value="MFS_1"/>
    <property type="match status" value="1"/>
</dbReference>
<keyword evidence="2 5" id="KW-0812">Transmembrane</keyword>
<dbReference type="PANTHER" id="PTHR11662:SF285">
    <property type="entry name" value="HEXURONATE TRANSPORTER"/>
    <property type="match status" value="1"/>
</dbReference>
<feature type="transmembrane region" description="Helical" evidence="5">
    <location>
        <begin position="367"/>
        <end position="393"/>
    </location>
</feature>
<dbReference type="GO" id="GO:0015134">
    <property type="term" value="F:hexuronate transmembrane transporter activity"/>
    <property type="evidence" value="ECO:0007669"/>
    <property type="project" value="TreeGrafter"/>
</dbReference>
<protein>
    <submittedName>
        <fullName evidence="7">ACS family hexuronate transporter-like MFS transporter</fullName>
    </submittedName>
</protein>
<dbReference type="PANTHER" id="PTHR11662">
    <property type="entry name" value="SOLUTE CARRIER FAMILY 17"/>
    <property type="match status" value="1"/>
</dbReference>
<feature type="transmembrane region" description="Helical" evidence="5">
    <location>
        <begin position="64"/>
        <end position="83"/>
    </location>
</feature>
<feature type="domain" description="Major facilitator superfamily (MFS) profile" evidence="6">
    <location>
        <begin position="25"/>
        <end position="425"/>
    </location>
</feature>
<dbReference type="SUPFAM" id="SSF103473">
    <property type="entry name" value="MFS general substrate transporter"/>
    <property type="match status" value="1"/>
</dbReference>
<feature type="transmembrane region" description="Helical" evidence="5">
    <location>
        <begin position="21"/>
        <end position="38"/>
    </location>
</feature>
<comment type="caution">
    <text evidence="7">The sequence shown here is derived from an EMBL/GenBank/DDBJ whole genome shotgun (WGS) entry which is preliminary data.</text>
</comment>
<feature type="transmembrane region" description="Helical" evidence="5">
    <location>
        <begin position="312"/>
        <end position="330"/>
    </location>
</feature>
<dbReference type="PROSITE" id="PS50850">
    <property type="entry name" value="MFS"/>
    <property type="match status" value="1"/>
</dbReference>
<gene>
    <name evidence="7" type="ORF">HD841_002936</name>
</gene>